<dbReference type="Proteomes" id="UP000028181">
    <property type="component" value="Chromosome I"/>
</dbReference>
<keyword evidence="3" id="KW-0472">Membrane</keyword>
<dbReference type="SUPFAM" id="SSF55073">
    <property type="entry name" value="Nucleotide cyclase"/>
    <property type="match status" value="1"/>
</dbReference>
<dbReference type="PATRIC" id="fig|1028800.3.peg.937"/>
<protein>
    <recommendedName>
        <fullName evidence="1">diguanylate cyclase</fullName>
        <ecNumber evidence="1">2.7.7.65</ecNumber>
    </recommendedName>
</protein>
<dbReference type="NCBIfam" id="TIGR00254">
    <property type="entry name" value="GGDEF"/>
    <property type="match status" value="1"/>
</dbReference>
<name>A0A068SMP5_NEOGA</name>
<dbReference type="EMBL" id="HG938353">
    <property type="protein sequence ID" value="CDN47114.1"/>
    <property type="molecule type" value="Genomic_DNA"/>
</dbReference>
<evidence type="ECO:0000256" key="2">
    <source>
        <dbReference type="ARBA" id="ARBA00034247"/>
    </source>
</evidence>
<keyword evidence="3" id="KW-1133">Transmembrane helix</keyword>
<comment type="catalytic activity">
    <reaction evidence="2">
        <text>2 GTP = 3',3'-c-di-GMP + 2 diphosphate</text>
        <dbReference type="Rhea" id="RHEA:24898"/>
        <dbReference type="ChEBI" id="CHEBI:33019"/>
        <dbReference type="ChEBI" id="CHEBI:37565"/>
        <dbReference type="ChEBI" id="CHEBI:58805"/>
        <dbReference type="EC" id="2.7.7.65"/>
    </reaction>
</comment>
<accession>A0A068SMP5</accession>
<dbReference type="CDD" id="cd01949">
    <property type="entry name" value="GGDEF"/>
    <property type="match status" value="1"/>
</dbReference>
<dbReference type="eggNOG" id="COG3706">
    <property type="taxonomic scope" value="Bacteria"/>
</dbReference>
<evidence type="ECO:0000313" key="6">
    <source>
        <dbReference type="Proteomes" id="UP000028181"/>
    </source>
</evidence>
<dbReference type="GO" id="GO:0005886">
    <property type="term" value="C:plasma membrane"/>
    <property type="evidence" value="ECO:0007669"/>
    <property type="project" value="TreeGrafter"/>
</dbReference>
<dbReference type="EC" id="2.7.7.65" evidence="1"/>
<dbReference type="GeneID" id="24256909"/>
<keyword evidence="3" id="KW-0812">Transmembrane</keyword>
<keyword evidence="6" id="KW-1185">Reference proteome</keyword>
<dbReference type="InterPro" id="IPR043128">
    <property type="entry name" value="Rev_trsase/Diguanyl_cyclase"/>
</dbReference>
<evidence type="ECO:0000256" key="1">
    <source>
        <dbReference type="ARBA" id="ARBA00012528"/>
    </source>
</evidence>
<dbReference type="InterPro" id="IPR000160">
    <property type="entry name" value="GGDEF_dom"/>
</dbReference>
<evidence type="ECO:0000313" key="5">
    <source>
        <dbReference type="EMBL" id="CDN47114.1"/>
    </source>
</evidence>
<dbReference type="Pfam" id="PF00990">
    <property type="entry name" value="GGDEF"/>
    <property type="match status" value="1"/>
</dbReference>
<gene>
    <name evidence="5" type="ORF">RG540_CH09250</name>
</gene>
<dbReference type="OrthoDB" id="9812260at2"/>
<feature type="domain" description="GGDEF" evidence="4">
    <location>
        <begin position="115"/>
        <end position="247"/>
    </location>
</feature>
<feature type="transmembrane region" description="Helical" evidence="3">
    <location>
        <begin position="35"/>
        <end position="58"/>
    </location>
</feature>
<reference evidence="6" key="1">
    <citation type="journal article" date="2014" name="BMC Genomics">
        <title>Genome sequencing of two Neorhizobium galegae strains reveals a noeT gene responsible for the unusual acetylation of the nodulation factors.</title>
        <authorList>
            <person name="Osterman J."/>
            <person name="Marsh J."/>
            <person name="Laine P.K."/>
            <person name="Zeng Z."/>
            <person name="Alatalo E."/>
            <person name="Sullivan J.T."/>
            <person name="Young J.P."/>
            <person name="Thomas-Oates J."/>
            <person name="Paulin L."/>
            <person name="Lindstrom K."/>
        </authorList>
    </citation>
    <scope>NUCLEOTIDE SEQUENCE [LARGE SCALE GENOMIC DNA]</scope>
    <source>
        <strain evidence="6">HAMBI 540</strain>
    </source>
</reference>
<dbReference type="RefSeq" id="WP_038585092.1">
    <property type="nucleotide sequence ID" value="NZ_HG938353.1"/>
</dbReference>
<dbReference type="SMART" id="SM00267">
    <property type="entry name" value="GGDEF"/>
    <property type="match status" value="1"/>
</dbReference>
<proteinExistence type="predicted"/>
<dbReference type="InterPro" id="IPR029787">
    <property type="entry name" value="Nucleotide_cyclase"/>
</dbReference>
<dbReference type="HOGENOM" id="CLU_000445_11_16_5"/>
<organism evidence="5 6">
    <name type="scientific">Neorhizobium galegae bv. orientalis str. HAMBI 540</name>
    <dbReference type="NCBI Taxonomy" id="1028800"/>
    <lineage>
        <taxon>Bacteria</taxon>
        <taxon>Pseudomonadati</taxon>
        <taxon>Pseudomonadota</taxon>
        <taxon>Alphaproteobacteria</taxon>
        <taxon>Hyphomicrobiales</taxon>
        <taxon>Rhizobiaceae</taxon>
        <taxon>Rhizobium/Agrobacterium group</taxon>
        <taxon>Neorhizobium</taxon>
    </lineage>
</organism>
<dbReference type="InterPro" id="IPR050469">
    <property type="entry name" value="Diguanylate_Cyclase"/>
</dbReference>
<dbReference type="KEGG" id="ngg:RG540_CH09250"/>
<sequence length="247" mass="26562">MRIVIAKSLFTGLLSLLASLALSFAFVPMLGGEVAGAGLVMTIVCPLAISIPASAVLYSQSERIRRAEAMASDALAKLAAAYEELHRQSRHDGLTGLLNRSAFMEELQTFSREGVTGALIFLDLDHFKSINDRHGHAAGDEVLRRTGQILATYDGQFNIAGRLGGEEFALFQGGLTVDEMLRWCEDIRELIEGMDVRSASRSSVPVSASIGAIHCAPGFDPHGCLRAADINLYEAKSLGRNRVVSSI</sequence>
<dbReference type="Gene3D" id="3.30.70.270">
    <property type="match status" value="1"/>
</dbReference>
<dbReference type="GO" id="GO:0043709">
    <property type="term" value="P:cell adhesion involved in single-species biofilm formation"/>
    <property type="evidence" value="ECO:0007669"/>
    <property type="project" value="TreeGrafter"/>
</dbReference>
<evidence type="ECO:0000259" key="4">
    <source>
        <dbReference type="PROSITE" id="PS50887"/>
    </source>
</evidence>
<evidence type="ECO:0000256" key="3">
    <source>
        <dbReference type="SAM" id="Phobius"/>
    </source>
</evidence>
<dbReference type="GO" id="GO:0052621">
    <property type="term" value="F:diguanylate cyclase activity"/>
    <property type="evidence" value="ECO:0007669"/>
    <property type="project" value="UniProtKB-EC"/>
</dbReference>
<dbReference type="PROSITE" id="PS50887">
    <property type="entry name" value="GGDEF"/>
    <property type="match status" value="1"/>
</dbReference>
<dbReference type="PANTHER" id="PTHR45138:SF9">
    <property type="entry name" value="DIGUANYLATE CYCLASE DGCM-RELATED"/>
    <property type="match status" value="1"/>
</dbReference>
<dbReference type="PANTHER" id="PTHR45138">
    <property type="entry name" value="REGULATORY COMPONENTS OF SENSORY TRANSDUCTION SYSTEM"/>
    <property type="match status" value="1"/>
</dbReference>
<dbReference type="AlphaFoldDB" id="A0A068SMP5"/>
<dbReference type="GO" id="GO:1902201">
    <property type="term" value="P:negative regulation of bacterial-type flagellum-dependent cell motility"/>
    <property type="evidence" value="ECO:0007669"/>
    <property type="project" value="TreeGrafter"/>
</dbReference>